<feature type="compositionally biased region" description="Pro residues" evidence="4">
    <location>
        <begin position="212"/>
        <end position="221"/>
    </location>
</feature>
<proteinExistence type="predicted"/>
<dbReference type="GO" id="GO:0003779">
    <property type="term" value="F:actin binding"/>
    <property type="evidence" value="ECO:0007669"/>
    <property type="project" value="TreeGrafter"/>
</dbReference>
<evidence type="ECO:0000256" key="2">
    <source>
        <dbReference type="ARBA" id="ARBA00022490"/>
    </source>
</evidence>
<feature type="compositionally biased region" description="Polar residues" evidence="4">
    <location>
        <begin position="244"/>
        <end position="260"/>
    </location>
</feature>
<dbReference type="Pfam" id="PF15936">
    <property type="entry name" value="DUF4749"/>
    <property type="match status" value="1"/>
</dbReference>
<dbReference type="FunFam" id="2.30.42.10:FF:000055">
    <property type="entry name" value="PDZ and LIM domain protein 3"/>
    <property type="match status" value="1"/>
</dbReference>
<feature type="compositionally biased region" description="Polar residues" evidence="4">
    <location>
        <begin position="604"/>
        <end position="627"/>
    </location>
</feature>
<reference evidence="6" key="1">
    <citation type="journal article" date="2023" name="G3 (Bethesda)">
        <title>A reference genome for the long-term kleptoplast-retaining sea slug Elysia crispata morphotype clarki.</title>
        <authorList>
            <person name="Eastman K.E."/>
            <person name="Pendleton A.L."/>
            <person name="Shaikh M.A."/>
            <person name="Suttiyut T."/>
            <person name="Ogas R."/>
            <person name="Tomko P."/>
            <person name="Gavelis G."/>
            <person name="Widhalm J.R."/>
            <person name="Wisecaver J.H."/>
        </authorList>
    </citation>
    <scope>NUCLEOTIDE SEQUENCE</scope>
    <source>
        <strain evidence="6">ECLA1</strain>
    </source>
</reference>
<dbReference type="Pfam" id="PF00595">
    <property type="entry name" value="PDZ"/>
    <property type="match status" value="1"/>
</dbReference>
<feature type="compositionally biased region" description="Low complexity" evidence="4">
    <location>
        <begin position="177"/>
        <end position="201"/>
    </location>
</feature>
<dbReference type="GO" id="GO:0005912">
    <property type="term" value="C:adherens junction"/>
    <property type="evidence" value="ECO:0007669"/>
    <property type="project" value="TreeGrafter"/>
</dbReference>
<evidence type="ECO:0000256" key="1">
    <source>
        <dbReference type="ARBA" id="ARBA00004496"/>
    </source>
</evidence>
<feature type="region of interest" description="Disordered" evidence="4">
    <location>
        <begin position="441"/>
        <end position="484"/>
    </location>
</feature>
<dbReference type="PANTHER" id="PTHR24214">
    <property type="entry name" value="PDZ AND LIM DOMAIN PROTEIN ZASP"/>
    <property type="match status" value="1"/>
</dbReference>
<dbReference type="GO" id="GO:0001725">
    <property type="term" value="C:stress fiber"/>
    <property type="evidence" value="ECO:0007669"/>
    <property type="project" value="TreeGrafter"/>
</dbReference>
<dbReference type="EMBL" id="JAWDGP010004065">
    <property type="protein sequence ID" value="KAK3768164.1"/>
    <property type="molecule type" value="Genomic_DNA"/>
</dbReference>
<feature type="region of interest" description="Disordered" evidence="4">
    <location>
        <begin position="102"/>
        <end position="341"/>
    </location>
</feature>
<dbReference type="Gene3D" id="2.30.42.10">
    <property type="match status" value="1"/>
</dbReference>
<evidence type="ECO:0000313" key="6">
    <source>
        <dbReference type="EMBL" id="KAK3768164.1"/>
    </source>
</evidence>
<dbReference type="PANTHER" id="PTHR24214:SF38">
    <property type="entry name" value="PDZ AND LIM DOMAIN PROTEIN ZASP-RELATED"/>
    <property type="match status" value="1"/>
</dbReference>
<organism evidence="6 7">
    <name type="scientific">Elysia crispata</name>
    <name type="common">lettuce slug</name>
    <dbReference type="NCBI Taxonomy" id="231223"/>
    <lineage>
        <taxon>Eukaryota</taxon>
        <taxon>Metazoa</taxon>
        <taxon>Spiralia</taxon>
        <taxon>Lophotrochozoa</taxon>
        <taxon>Mollusca</taxon>
        <taxon>Gastropoda</taxon>
        <taxon>Heterobranchia</taxon>
        <taxon>Euthyneura</taxon>
        <taxon>Panpulmonata</taxon>
        <taxon>Sacoglossa</taxon>
        <taxon>Placobranchoidea</taxon>
        <taxon>Plakobranchidae</taxon>
        <taxon>Elysia</taxon>
    </lineage>
</organism>
<feature type="compositionally biased region" description="Low complexity" evidence="4">
    <location>
        <begin position="415"/>
        <end position="428"/>
    </location>
</feature>
<dbReference type="GO" id="GO:0051371">
    <property type="term" value="F:muscle alpha-actinin binding"/>
    <property type="evidence" value="ECO:0007669"/>
    <property type="project" value="TreeGrafter"/>
</dbReference>
<dbReference type="GO" id="GO:0031941">
    <property type="term" value="C:filamentous actin"/>
    <property type="evidence" value="ECO:0007669"/>
    <property type="project" value="TreeGrafter"/>
</dbReference>
<dbReference type="InterPro" id="IPR006643">
    <property type="entry name" value="Zasp-like_motif"/>
</dbReference>
<keyword evidence="3" id="KW-0862">Zinc</keyword>
<dbReference type="CDD" id="cd23068">
    <property type="entry name" value="PDZ_ZASP52-like"/>
    <property type="match status" value="1"/>
</dbReference>
<dbReference type="SMART" id="SM00735">
    <property type="entry name" value="ZM"/>
    <property type="match status" value="1"/>
</dbReference>
<dbReference type="PROSITE" id="PS50106">
    <property type="entry name" value="PDZ"/>
    <property type="match status" value="1"/>
</dbReference>
<feature type="compositionally biased region" description="Polar residues" evidence="4">
    <location>
        <begin position="530"/>
        <end position="552"/>
    </location>
</feature>
<dbReference type="InterPro" id="IPR031847">
    <property type="entry name" value="PDLI1-4/Zasp-like_mid"/>
</dbReference>
<dbReference type="SMART" id="SM00228">
    <property type="entry name" value="PDZ"/>
    <property type="match status" value="1"/>
</dbReference>
<keyword evidence="2" id="KW-0963">Cytoplasm</keyword>
<dbReference type="GO" id="GO:0061061">
    <property type="term" value="P:muscle structure development"/>
    <property type="evidence" value="ECO:0007669"/>
    <property type="project" value="TreeGrafter"/>
</dbReference>
<feature type="region of interest" description="Disordered" evidence="4">
    <location>
        <begin position="723"/>
        <end position="746"/>
    </location>
</feature>
<dbReference type="InterPro" id="IPR050604">
    <property type="entry name" value="PDZ-LIM_domain"/>
</dbReference>
<dbReference type="InterPro" id="IPR036034">
    <property type="entry name" value="PDZ_sf"/>
</dbReference>
<feature type="compositionally biased region" description="Polar residues" evidence="4">
    <location>
        <begin position="108"/>
        <end position="135"/>
    </location>
</feature>
<dbReference type="InterPro" id="IPR001478">
    <property type="entry name" value="PDZ"/>
</dbReference>
<dbReference type="GO" id="GO:0030018">
    <property type="term" value="C:Z disc"/>
    <property type="evidence" value="ECO:0007669"/>
    <property type="project" value="TreeGrafter"/>
</dbReference>
<accession>A0AAE1DEX1</accession>
<name>A0AAE1DEX1_9GAST</name>
<feature type="region of interest" description="Disordered" evidence="4">
    <location>
        <begin position="501"/>
        <end position="638"/>
    </location>
</feature>
<feature type="compositionally biased region" description="Low complexity" evidence="4">
    <location>
        <begin position="443"/>
        <end position="477"/>
    </location>
</feature>
<keyword evidence="3" id="KW-0440">LIM domain</keyword>
<dbReference type="AlphaFoldDB" id="A0AAE1DEX1"/>
<keyword evidence="7" id="KW-1185">Reference proteome</keyword>
<feature type="domain" description="PDZ" evidence="5">
    <location>
        <begin position="5"/>
        <end position="87"/>
    </location>
</feature>
<protein>
    <recommendedName>
        <fullName evidence="5">PDZ domain-containing protein</fullName>
    </recommendedName>
</protein>
<feature type="region of interest" description="Disordered" evidence="4">
    <location>
        <begin position="667"/>
        <end position="686"/>
    </location>
</feature>
<evidence type="ECO:0000256" key="4">
    <source>
        <dbReference type="SAM" id="MobiDB-lite"/>
    </source>
</evidence>
<sequence length="746" mass="83522">MSRLHVHLYRDSYKTPWGFRLQGGKDLNQPLTVQRVFSNSPSEGELQRGDQILSINNLDTASLTHKDAQKKIIHGGGQIELVIHRPPPGTFVAPLSPPIYTPRPRAPSLQSPTYYYSNHPSSVQYNQSPGYNTMNGDPYYGYRPDNPSNQKTYKSKPTYLQIQVNPPSHQKHNPQYQQNHSPHYNQPQQHQHQQYYLQQQPSRHRSSWSQPPVTPTTPTPPWASQQSAPKRVTKLSQLGGAGQSYGTTYATLPRSSSAQYGANMVHRPRPDFDPDEEREPDLPLATGPVPKVCSRRNLGGGGLSFGTNYGSHGRFATLPRRHDTGRRASQPPSLPSAGGIVYTPTKVSYGGPQTFGTDYGHKGYGQTPAQRYEPRTEKGVMLQRVQTTLDNITLSPRTPEAQPVFQPFSPTQQVRPAQPQPSQLSPQYRPQQVYTPTSLLLEHQQQQQKQQQQQYQQPQQHQPQQYHQPQQQYQYPQAAEEGEEEIPPVWERRRMFQQIDNATRSPARGPAVSPKPKAPKPFSPVPAGNKYSTFSAPQQSNSVWRPSHQQPYSPGHQAPSLVHSAPPPWKRPEDDVDDSTPAWRSTLKSASGVKPWERDVDYQHQPTIEQSPRSVANNPASPTTQAPDTPGIPGGNRKVVHLQYNSPMQLYSKQNVAETYESHAKVLSPSAGDATKPGPGFNQAGDRDWSQSAVLQFLNQESKKSKRSVPAVAAKPQQNIVHYSPSAQQHQLQQPYYNDSIGASDF</sequence>
<feature type="compositionally biased region" description="Polar residues" evidence="4">
    <location>
        <begin position="158"/>
        <end position="176"/>
    </location>
</feature>
<evidence type="ECO:0000256" key="3">
    <source>
        <dbReference type="ARBA" id="ARBA00023038"/>
    </source>
</evidence>
<dbReference type="GO" id="GO:0030036">
    <property type="term" value="P:actin cytoskeleton organization"/>
    <property type="evidence" value="ECO:0007669"/>
    <property type="project" value="TreeGrafter"/>
</dbReference>
<gene>
    <name evidence="6" type="ORF">RRG08_031704</name>
</gene>
<dbReference type="Proteomes" id="UP001283361">
    <property type="component" value="Unassembled WGS sequence"/>
</dbReference>
<comment type="subcellular location">
    <subcellularLocation>
        <location evidence="1">Cytoplasm</location>
    </subcellularLocation>
</comment>
<evidence type="ECO:0000313" key="7">
    <source>
        <dbReference type="Proteomes" id="UP001283361"/>
    </source>
</evidence>
<feature type="region of interest" description="Disordered" evidence="4">
    <location>
        <begin position="391"/>
        <end position="428"/>
    </location>
</feature>
<feature type="compositionally biased region" description="Polar residues" evidence="4">
    <location>
        <begin position="723"/>
        <end position="737"/>
    </location>
</feature>
<evidence type="ECO:0000259" key="5">
    <source>
        <dbReference type="PROSITE" id="PS50106"/>
    </source>
</evidence>
<dbReference type="SUPFAM" id="SSF50156">
    <property type="entry name" value="PDZ domain-like"/>
    <property type="match status" value="1"/>
</dbReference>
<keyword evidence="3" id="KW-0479">Metal-binding</keyword>
<comment type="caution">
    <text evidence="6">The sequence shown here is derived from an EMBL/GenBank/DDBJ whole genome shotgun (WGS) entry which is preliminary data.</text>
</comment>